<dbReference type="OrthoDB" id="9763857at2"/>
<evidence type="ECO:0000313" key="3">
    <source>
        <dbReference type="Proteomes" id="UP000248395"/>
    </source>
</evidence>
<name>A0A318JA91_9NEIS</name>
<sequence>MQAAQELLKTLYTMAMMVETRDAYTGGHLWRVSRFSGLLAQELALPRGEVLRIMLGGFLHDLGKIGVPDAILNKRDRLSDEEYAVIKTHPQQGADLLREHPLAALAMEAVLMHHETPDGRGYPAGLKGEAIPLVARIVGIADAFDAMTSHRPYRAGMPVARALEIIRDNLGSQFDRACGERFIALGEAGKLEHIVGHSEAGIPLQSCQACGPIIAIPRRLQDGATVHCPSCGGGYRLSRQGQGLALAPTGQRDALQVQRPAVDHELVAELVQEAAACLPSGRQGGWLARLFA</sequence>
<proteinExistence type="predicted"/>
<dbReference type="Pfam" id="PF13487">
    <property type="entry name" value="HD_5"/>
    <property type="match status" value="1"/>
</dbReference>
<dbReference type="Proteomes" id="UP000248395">
    <property type="component" value="Unassembled WGS sequence"/>
</dbReference>
<organism evidence="2 3">
    <name type="scientific">Aquitalea magnusonii</name>
    <dbReference type="NCBI Taxonomy" id="332411"/>
    <lineage>
        <taxon>Bacteria</taxon>
        <taxon>Pseudomonadati</taxon>
        <taxon>Pseudomonadota</taxon>
        <taxon>Betaproteobacteria</taxon>
        <taxon>Neisseriales</taxon>
        <taxon>Chromobacteriaceae</taxon>
        <taxon>Aquitalea</taxon>
    </lineage>
</organism>
<dbReference type="InterPro" id="IPR052020">
    <property type="entry name" value="Cyclic_di-GMP/3'3'-cGAMP_PDE"/>
</dbReference>
<dbReference type="AlphaFoldDB" id="A0A318JA91"/>
<protein>
    <submittedName>
        <fullName evidence="2">HD domain-containing protein</fullName>
    </submittedName>
</protein>
<dbReference type="PANTHER" id="PTHR45228">
    <property type="entry name" value="CYCLIC DI-GMP PHOSPHODIESTERASE TM_0186-RELATED"/>
    <property type="match status" value="1"/>
</dbReference>
<evidence type="ECO:0000259" key="1">
    <source>
        <dbReference type="PROSITE" id="PS51832"/>
    </source>
</evidence>
<evidence type="ECO:0000313" key="2">
    <source>
        <dbReference type="EMBL" id="PXX46329.1"/>
    </source>
</evidence>
<reference evidence="2 3" key="1">
    <citation type="submission" date="2018-05" db="EMBL/GenBank/DDBJ databases">
        <title>Genomic Encyclopedia of Type Strains, Phase IV (KMG-IV): sequencing the most valuable type-strain genomes for metagenomic binning, comparative biology and taxonomic classification.</title>
        <authorList>
            <person name="Goeker M."/>
        </authorList>
    </citation>
    <scope>NUCLEOTIDE SEQUENCE [LARGE SCALE GENOMIC DNA]</scope>
    <source>
        <strain evidence="2 3">DSM 25134</strain>
    </source>
</reference>
<dbReference type="CDD" id="cd00077">
    <property type="entry name" value="HDc"/>
    <property type="match status" value="1"/>
</dbReference>
<accession>A0A318JA91</accession>
<dbReference type="GO" id="GO:0008081">
    <property type="term" value="F:phosphoric diester hydrolase activity"/>
    <property type="evidence" value="ECO:0007669"/>
    <property type="project" value="UniProtKB-ARBA"/>
</dbReference>
<dbReference type="SMART" id="SM00471">
    <property type="entry name" value="HDc"/>
    <property type="match status" value="1"/>
</dbReference>
<keyword evidence="3" id="KW-1185">Reference proteome</keyword>
<dbReference type="EMBL" id="QJKC01000009">
    <property type="protein sequence ID" value="PXX46329.1"/>
    <property type="molecule type" value="Genomic_DNA"/>
</dbReference>
<dbReference type="InterPro" id="IPR003607">
    <property type="entry name" value="HD/PDEase_dom"/>
</dbReference>
<dbReference type="SUPFAM" id="SSF109604">
    <property type="entry name" value="HD-domain/PDEase-like"/>
    <property type="match status" value="1"/>
</dbReference>
<gene>
    <name evidence="2" type="ORF">DFR38_109171</name>
</gene>
<dbReference type="Gene3D" id="1.10.3210.10">
    <property type="entry name" value="Hypothetical protein af1432"/>
    <property type="match status" value="1"/>
</dbReference>
<comment type="caution">
    <text evidence="2">The sequence shown here is derived from an EMBL/GenBank/DDBJ whole genome shotgun (WGS) entry which is preliminary data.</text>
</comment>
<dbReference type="PROSITE" id="PS51832">
    <property type="entry name" value="HD_GYP"/>
    <property type="match status" value="1"/>
</dbReference>
<dbReference type="RefSeq" id="WP_110313425.1">
    <property type="nucleotide sequence ID" value="NZ_QJKC01000009.1"/>
</dbReference>
<dbReference type="InterPro" id="IPR037522">
    <property type="entry name" value="HD_GYP_dom"/>
</dbReference>
<feature type="domain" description="HD-GYP" evidence="1">
    <location>
        <begin position="3"/>
        <end position="198"/>
    </location>
</feature>